<keyword evidence="9" id="KW-1133">Transmembrane helix</keyword>
<dbReference type="Pfam" id="PF02518">
    <property type="entry name" value="HATPase_c"/>
    <property type="match status" value="1"/>
</dbReference>
<proteinExistence type="predicted"/>
<evidence type="ECO:0000256" key="6">
    <source>
        <dbReference type="ARBA" id="ARBA00022777"/>
    </source>
</evidence>
<evidence type="ECO:0000313" key="13">
    <source>
        <dbReference type="Proteomes" id="UP001434337"/>
    </source>
</evidence>
<evidence type="ECO:0000256" key="8">
    <source>
        <dbReference type="ARBA" id="ARBA00023012"/>
    </source>
</evidence>
<dbReference type="InterPro" id="IPR003594">
    <property type="entry name" value="HATPase_dom"/>
</dbReference>
<evidence type="ECO:0000259" key="11">
    <source>
        <dbReference type="Pfam" id="PF07730"/>
    </source>
</evidence>
<dbReference type="Gene3D" id="1.20.5.1930">
    <property type="match status" value="1"/>
</dbReference>
<evidence type="ECO:0000256" key="3">
    <source>
        <dbReference type="ARBA" id="ARBA00022553"/>
    </source>
</evidence>
<dbReference type="Proteomes" id="UP001434337">
    <property type="component" value="Chromosome"/>
</dbReference>
<dbReference type="GO" id="GO:0016301">
    <property type="term" value="F:kinase activity"/>
    <property type="evidence" value="ECO:0007669"/>
    <property type="project" value="UniProtKB-KW"/>
</dbReference>
<evidence type="ECO:0000256" key="9">
    <source>
        <dbReference type="SAM" id="Phobius"/>
    </source>
</evidence>
<comment type="catalytic activity">
    <reaction evidence="1">
        <text>ATP + protein L-histidine = ADP + protein N-phospho-L-histidine.</text>
        <dbReference type="EC" id="2.7.13.3"/>
    </reaction>
</comment>
<reference evidence="12 13" key="1">
    <citation type="journal article" date="2023" name="Environ Microbiome">
        <title>A coral-associated actinobacterium mitigates coral bleaching under heat stress.</title>
        <authorList>
            <person name="Li J."/>
            <person name="Zou Y."/>
            <person name="Li Q."/>
            <person name="Zhang J."/>
            <person name="Bourne D.G."/>
            <person name="Lyu Y."/>
            <person name="Liu C."/>
            <person name="Zhang S."/>
        </authorList>
    </citation>
    <scope>NUCLEOTIDE SEQUENCE [LARGE SCALE GENOMIC DNA]</scope>
    <source>
        <strain evidence="12 13">SCSIO 13291</strain>
    </source>
</reference>
<feature type="transmembrane region" description="Helical" evidence="9">
    <location>
        <begin position="41"/>
        <end position="61"/>
    </location>
</feature>
<evidence type="ECO:0000256" key="1">
    <source>
        <dbReference type="ARBA" id="ARBA00000085"/>
    </source>
</evidence>
<keyword evidence="7" id="KW-0067">ATP-binding</keyword>
<organism evidence="12 13">
    <name type="scientific">Propioniciclava soli</name>
    <dbReference type="NCBI Taxonomy" id="2775081"/>
    <lineage>
        <taxon>Bacteria</taxon>
        <taxon>Bacillati</taxon>
        <taxon>Actinomycetota</taxon>
        <taxon>Actinomycetes</taxon>
        <taxon>Propionibacteriales</taxon>
        <taxon>Propionibacteriaceae</taxon>
        <taxon>Propioniciclava</taxon>
    </lineage>
</organism>
<dbReference type="CDD" id="cd16917">
    <property type="entry name" value="HATPase_UhpB-NarQ-NarX-like"/>
    <property type="match status" value="1"/>
</dbReference>
<keyword evidence="9" id="KW-0812">Transmembrane</keyword>
<name>A0ABZ3C3B0_9ACTN</name>
<keyword evidence="5" id="KW-0547">Nucleotide-binding</keyword>
<dbReference type="PANTHER" id="PTHR24421">
    <property type="entry name" value="NITRATE/NITRITE SENSOR PROTEIN NARX-RELATED"/>
    <property type="match status" value="1"/>
</dbReference>
<accession>A0ABZ3C3B0</accession>
<evidence type="ECO:0000256" key="2">
    <source>
        <dbReference type="ARBA" id="ARBA00012438"/>
    </source>
</evidence>
<dbReference type="Gene3D" id="3.30.565.10">
    <property type="entry name" value="Histidine kinase-like ATPase, C-terminal domain"/>
    <property type="match status" value="1"/>
</dbReference>
<keyword evidence="3" id="KW-0597">Phosphoprotein</keyword>
<keyword evidence="9" id="KW-0472">Membrane</keyword>
<feature type="transmembrane region" description="Helical" evidence="9">
    <location>
        <begin position="12"/>
        <end position="35"/>
    </location>
</feature>
<evidence type="ECO:0000256" key="7">
    <source>
        <dbReference type="ARBA" id="ARBA00022840"/>
    </source>
</evidence>
<feature type="domain" description="Histidine kinase/HSP90-like ATPase" evidence="10">
    <location>
        <begin position="220"/>
        <end position="297"/>
    </location>
</feature>
<feature type="domain" description="Signal transduction histidine kinase subgroup 3 dimerisation and phosphoacceptor" evidence="11">
    <location>
        <begin position="105"/>
        <end position="170"/>
    </location>
</feature>
<dbReference type="EMBL" id="CP115965">
    <property type="protein sequence ID" value="WZW97328.1"/>
    <property type="molecule type" value="Genomic_DNA"/>
</dbReference>
<dbReference type="EC" id="2.7.13.3" evidence="2"/>
<protein>
    <recommendedName>
        <fullName evidence="2">histidine kinase</fullName>
        <ecNumber evidence="2">2.7.13.3</ecNumber>
    </recommendedName>
</protein>
<dbReference type="RefSeq" id="WP_232547594.1">
    <property type="nucleotide sequence ID" value="NZ_CP115965.1"/>
</dbReference>
<keyword evidence="13" id="KW-1185">Reference proteome</keyword>
<dbReference type="Pfam" id="PF07730">
    <property type="entry name" value="HisKA_3"/>
    <property type="match status" value="1"/>
</dbReference>
<evidence type="ECO:0000256" key="5">
    <source>
        <dbReference type="ARBA" id="ARBA00022741"/>
    </source>
</evidence>
<evidence type="ECO:0000259" key="10">
    <source>
        <dbReference type="Pfam" id="PF02518"/>
    </source>
</evidence>
<dbReference type="InterPro" id="IPR036890">
    <property type="entry name" value="HATPase_C_sf"/>
</dbReference>
<dbReference type="InterPro" id="IPR011712">
    <property type="entry name" value="Sig_transdc_His_kin_sub3_dim/P"/>
</dbReference>
<sequence>MRTTVRPRWGLCVAQIGVAVVGGLVVTPVGVAAFGVTTPGVIVGLILLGGTIAGVVWLEIVKTRRVAASALEASGVAALAGEDHAHAVRRLTDSRRAIVDAYELERARIERDLHDGAQQYLVAASMKVGEAAFAVEQGRTAEASGLLAAAQDDADAALAALRETVAGVHSRLLAEQGLEAGLAELVTRLSRRDRPIVLRVPHPLPDLPRGVASTAWFFAAEALTNAVKHAGDADISIVAAADHHLHVTVVDAGPGGAVVVPGRGLAGLRARLEAFGGTLTVSSPAGGPTTVAARVPLLLSSGQTPGEEET</sequence>
<gene>
    <name evidence="12" type="ORF">PCC79_10410</name>
</gene>
<dbReference type="SUPFAM" id="SSF55874">
    <property type="entry name" value="ATPase domain of HSP90 chaperone/DNA topoisomerase II/histidine kinase"/>
    <property type="match status" value="1"/>
</dbReference>
<evidence type="ECO:0000256" key="4">
    <source>
        <dbReference type="ARBA" id="ARBA00022679"/>
    </source>
</evidence>
<keyword evidence="8" id="KW-0902">Two-component regulatory system</keyword>
<keyword evidence="4" id="KW-0808">Transferase</keyword>
<dbReference type="InterPro" id="IPR050482">
    <property type="entry name" value="Sensor_HK_TwoCompSys"/>
</dbReference>
<evidence type="ECO:0000313" key="12">
    <source>
        <dbReference type="EMBL" id="WZW97328.1"/>
    </source>
</evidence>
<keyword evidence="6 12" id="KW-0418">Kinase</keyword>
<dbReference type="PANTHER" id="PTHR24421:SF10">
    <property type="entry name" value="NITRATE_NITRITE SENSOR PROTEIN NARQ"/>
    <property type="match status" value="1"/>
</dbReference>